<gene>
    <name evidence="3" type="ORF">H8B22_05655</name>
</gene>
<dbReference type="KEGG" id="lsx:H8B22_05655"/>
<keyword evidence="4" id="KW-1185">Reference proteome</keyword>
<feature type="signal peptide" evidence="2">
    <location>
        <begin position="1"/>
        <end position="25"/>
    </location>
</feature>
<evidence type="ECO:0000313" key="3">
    <source>
        <dbReference type="EMBL" id="QNP41692.1"/>
    </source>
</evidence>
<feature type="region of interest" description="Disordered" evidence="1">
    <location>
        <begin position="25"/>
        <end position="54"/>
    </location>
</feature>
<dbReference type="AlphaFoldDB" id="A0A7H0G076"/>
<evidence type="ECO:0000256" key="1">
    <source>
        <dbReference type="SAM" id="MobiDB-lite"/>
    </source>
</evidence>
<dbReference type="Proteomes" id="UP000516018">
    <property type="component" value="Chromosome"/>
</dbReference>
<dbReference type="EMBL" id="CP060820">
    <property type="protein sequence ID" value="QNP41692.1"/>
    <property type="molecule type" value="Genomic_DNA"/>
</dbReference>
<keyword evidence="2" id="KW-0732">Signal</keyword>
<name>A0A7H0G076_9GAMM</name>
<feature type="compositionally biased region" description="Low complexity" evidence="1">
    <location>
        <begin position="25"/>
        <end position="39"/>
    </location>
</feature>
<dbReference type="RefSeq" id="WP_187713128.1">
    <property type="nucleotide sequence ID" value="NZ_CP060820.1"/>
</dbReference>
<reference evidence="3 4" key="1">
    <citation type="submission" date="2020-08" db="EMBL/GenBank/DDBJ databases">
        <title>Lysobacter sp. II4 sp. nov., isolated from soil.</title>
        <authorList>
            <person name="Woo C.Y."/>
            <person name="Kim J."/>
        </authorList>
    </citation>
    <scope>NUCLEOTIDE SEQUENCE [LARGE SCALE GENOMIC DNA]</scope>
    <source>
        <strain evidence="3 4">II4</strain>
    </source>
</reference>
<evidence type="ECO:0000313" key="4">
    <source>
        <dbReference type="Proteomes" id="UP000516018"/>
    </source>
</evidence>
<protein>
    <submittedName>
        <fullName evidence="3">Uncharacterized protein</fullName>
    </submittedName>
</protein>
<proteinExistence type="predicted"/>
<organism evidence="3 4">
    <name type="scientific">Agrilutibacter terrestris</name>
    <dbReference type="NCBI Taxonomy" id="2865112"/>
    <lineage>
        <taxon>Bacteria</taxon>
        <taxon>Pseudomonadati</taxon>
        <taxon>Pseudomonadota</taxon>
        <taxon>Gammaproteobacteria</taxon>
        <taxon>Lysobacterales</taxon>
        <taxon>Lysobacteraceae</taxon>
        <taxon>Agrilutibacter</taxon>
    </lineage>
</organism>
<evidence type="ECO:0000256" key="2">
    <source>
        <dbReference type="SAM" id="SignalP"/>
    </source>
</evidence>
<sequence>MGQLGHSVRMVMIAACMAGIGCAHAASPPAPAKAPAAAPRSEPTEAAQREMRQAALKVQQRLRAEQRAREEAQRAGTKNERCIGGQRMRRVANGWVDAGAC</sequence>
<accession>A0A7H0G076</accession>
<feature type="chain" id="PRO_5028822492" evidence="2">
    <location>
        <begin position="26"/>
        <end position="101"/>
    </location>
</feature>